<keyword evidence="2" id="KW-1185">Reference proteome</keyword>
<reference evidence="1 2" key="1">
    <citation type="submission" date="2023-07" db="EMBL/GenBank/DDBJ databases">
        <authorList>
            <person name="Peeters C."/>
        </authorList>
    </citation>
    <scope>NUCLEOTIDE SEQUENCE [LARGE SCALE GENOMIC DNA]</scope>
    <source>
        <strain evidence="1 2">R-38712</strain>
    </source>
</reference>
<protein>
    <recommendedName>
        <fullName evidence="3">Transposase</fullName>
    </recommendedName>
</protein>
<organism evidence="1 2">
    <name type="scientific">Ralstonia pickettii</name>
    <name type="common">Burkholderia pickettii</name>
    <dbReference type="NCBI Taxonomy" id="329"/>
    <lineage>
        <taxon>Bacteria</taxon>
        <taxon>Pseudomonadati</taxon>
        <taxon>Pseudomonadota</taxon>
        <taxon>Betaproteobacteria</taxon>
        <taxon>Burkholderiales</taxon>
        <taxon>Burkholderiaceae</taxon>
        <taxon>Ralstonia</taxon>
    </lineage>
</organism>
<evidence type="ECO:0000313" key="1">
    <source>
        <dbReference type="EMBL" id="CAJ0733192.1"/>
    </source>
</evidence>
<evidence type="ECO:0000313" key="2">
    <source>
        <dbReference type="Proteomes" id="UP001189303"/>
    </source>
</evidence>
<accession>A0ABM9IVV0</accession>
<dbReference type="Proteomes" id="UP001189303">
    <property type="component" value="Unassembled WGS sequence"/>
</dbReference>
<evidence type="ECO:0008006" key="3">
    <source>
        <dbReference type="Google" id="ProtNLM"/>
    </source>
</evidence>
<dbReference type="EMBL" id="CATWFT010000034">
    <property type="protein sequence ID" value="CAJ0733192.1"/>
    <property type="molecule type" value="Genomic_DNA"/>
</dbReference>
<comment type="caution">
    <text evidence="1">The sequence shown here is derived from an EMBL/GenBank/DDBJ whole genome shotgun (WGS) entry which is preliminary data.</text>
</comment>
<proteinExistence type="predicted"/>
<sequence length="180" mass="20526">MSMSEFRRLATRMDQQMQQLAAEGVSDAHAVINRMMGYVPDLHRIWVNTSDQQLMALSREFPGFYRYARIMEEASDAERNKASRPYDGMAEFSEQHKEMGAQLLATANTLERGYQALRAGGNLQAFQPHLKELGRLHRQWLSDLDSFKNSLRAQGAEPKVLEYVNDAFGLMAERIKQLAG</sequence>
<name>A0ABM9IVV0_RALPI</name>
<gene>
    <name evidence="1" type="ORF">R38712_05192</name>
</gene>